<feature type="domain" description="GAG-pre-integrase" evidence="1">
    <location>
        <begin position="94"/>
        <end position="158"/>
    </location>
</feature>
<dbReference type="InterPro" id="IPR025724">
    <property type="entry name" value="GAG-pre-integrase_dom"/>
</dbReference>
<evidence type="ECO:0000313" key="2">
    <source>
        <dbReference type="EnsemblPlants" id="PGSC0003DMT400048821"/>
    </source>
</evidence>
<dbReference type="Gramene" id="PGSC0003DMT400048821">
    <property type="protein sequence ID" value="PGSC0003DMT400048821"/>
    <property type="gene ID" value="PGSC0003DMG400018968"/>
</dbReference>
<name>M1BMX3_SOLTU</name>
<dbReference type="STRING" id="4113.M1BMX3"/>
<dbReference type="Pfam" id="PF13976">
    <property type="entry name" value="gag_pre-integrs"/>
    <property type="match status" value="1"/>
</dbReference>
<dbReference type="InParanoid" id="M1BMX3"/>
<accession>M1BMX3</accession>
<evidence type="ECO:0000259" key="1">
    <source>
        <dbReference type="Pfam" id="PF13976"/>
    </source>
</evidence>
<dbReference type="HOGENOM" id="CLU_123144_0_0_1"/>
<evidence type="ECO:0000313" key="3">
    <source>
        <dbReference type="Proteomes" id="UP000011115"/>
    </source>
</evidence>
<organism evidence="2 3">
    <name type="scientific">Solanum tuberosum</name>
    <name type="common">Potato</name>
    <dbReference type="NCBI Taxonomy" id="4113"/>
    <lineage>
        <taxon>Eukaryota</taxon>
        <taxon>Viridiplantae</taxon>
        <taxon>Streptophyta</taxon>
        <taxon>Embryophyta</taxon>
        <taxon>Tracheophyta</taxon>
        <taxon>Spermatophyta</taxon>
        <taxon>Magnoliopsida</taxon>
        <taxon>eudicotyledons</taxon>
        <taxon>Gunneridae</taxon>
        <taxon>Pentapetalae</taxon>
        <taxon>asterids</taxon>
        <taxon>lamiids</taxon>
        <taxon>Solanales</taxon>
        <taxon>Solanaceae</taxon>
        <taxon>Solanoideae</taxon>
        <taxon>Solaneae</taxon>
        <taxon>Solanum</taxon>
    </lineage>
</organism>
<sequence>MTNSTNILKNIREYNGPTQIQVANGSNLPITKVGDITETFKNVFVSPKLSTSLISVGQLVDNNCDVNFSRNGCLVQDQVSGTIIAKGPKVGRLFPIHFSIPRVLALASTTTKNEVWHKRLGHPNSIVLSHLSNSGLLGNKNQFSVASFDCSTCKLGKSKTLPFPNFGSRAAKCFDVIHCDV</sequence>
<protein>
    <recommendedName>
        <fullName evidence="1">GAG-pre-integrase domain-containing protein</fullName>
    </recommendedName>
</protein>
<reference evidence="3" key="1">
    <citation type="journal article" date="2011" name="Nature">
        <title>Genome sequence and analysis of the tuber crop potato.</title>
        <authorList>
            <consortium name="The Potato Genome Sequencing Consortium"/>
        </authorList>
    </citation>
    <scope>NUCLEOTIDE SEQUENCE [LARGE SCALE GENOMIC DNA]</scope>
    <source>
        <strain evidence="3">cv. DM1-3 516 R44</strain>
    </source>
</reference>
<keyword evidence="3" id="KW-1185">Reference proteome</keyword>
<dbReference type="Proteomes" id="UP000011115">
    <property type="component" value="Unassembled WGS sequence"/>
</dbReference>
<reference evidence="2" key="2">
    <citation type="submission" date="2015-06" db="UniProtKB">
        <authorList>
            <consortium name="EnsemblPlants"/>
        </authorList>
    </citation>
    <scope>IDENTIFICATION</scope>
    <source>
        <strain evidence="2">DM1-3 516 R44</strain>
    </source>
</reference>
<dbReference type="eggNOG" id="KOG0017">
    <property type="taxonomic scope" value="Eukaryota"/>
</dbReference>
<dbReference type="EnsemblPlants" id="PGSC0003DMT400048821">
    <property type="protein sequence ID" value="PGSC0003DMT400048821"/>
    <property type="gene ID" value="PGSC0003DMG400018968"/>
</dbReference>
<dbReference type="OMA" id="NGCLVQD"/>
<dbReference type="PaxDb" id="4113-PGSC0003DMT400048821"/>
<dbReference type="AlphaFoldDB" id="M1BMX3"/>
<proteinExistence type="predicted"/>